<keyword evidence="2" id="KW-1185">Reference proteome</keyword>
<dbReference type="AlphaFoldDB" id="A0A1U7N543"/>
<proteinExistence type="predicted"/>
<dbReference type="Gene3D" id="3.40.50.300">
    <property type="entry name" value="P-loop containing nucleotide triphosphate hydrolases"/>
    <property type="match status" value="1"/>
</dbReference>
<dbReference type="EMBL" id="MKZS01000001">
    <property type="protein sequence ID" value="OLT61034.1"/>
    <property type="molecule type" value="Genomic_DNA"/>
</dbReference>
<comment type="caution">
    <text evidence="1">The sequence shown here is derived from an EMBL/GenBank/DDBJ whole genome shotgun (WGS) entry which is preliminary data.</text>
</comment>
<organism evidence="1 2">
    <name type="scientific">Moorena bouillonii PNG</name>
    <dbReference type="NCBI Taxonomy" id="568701"/>
    <lineage>
        <taxon>Bacteria</taxon>
        <taxon>Bacillati</taxon>
        <taxon>Cyanobacteriota</taxon>
        <taxon>Cyanophyceae</taxon>
        <taxon>Coleofasciculales</taxon>
        <taxon>Coleofasciculaceae</taxon>
        <taxon>Moorena</taxon>
    </lineage>
</organism>
<dbReference type="InterPro" id="IPR027417">
    <property type="entry name" value="P-loop_NTPase"/>
</dbReference>
<dbReference type="SUPFAM" id="SSF52540">
    <property type="entry name" value="P-loop containing nucleoside triphosphate hydrolases"/>
    <property type="match status" value="1"/>
</dbReference>
<dbReference type="RefSeq" id="WP_075901796.1">
    <property type="nucleotide sequence ID" value="NZ_MKZS01000001.1"/>
</dbReference>
<reference evidence="1 2" key="1">
    <citation type="submission" date="2016-10" db="EMBL/GenBank/DDBJ databases">
        <title>Comparative genomics uncovers the prolific and rare metabolic potential of the cyanobacterial genus Moorea.</title>
        <authorList>
            <person name="Leao T."/>
            <person name="Castelao G."/>
            <person name="Korobeynikov A."/>
            <person name="Monroe E.A."/>
            <person name="Podell S."/>
            <person name="Glukhov E."/>
            <person name="Allen E."/>
            <person name="Gerwick W.H."/>
            <person name="Gerwick L."/>
        </authorList>
    </citation>
    <scope>NUCLEOTIDE SEQUENCE [LARGE SCALE GENOMIC DNA]</scope>
    <source>
        <strain evidence="1 2">PNG5-198</strain>
    </source>
</reference>
<name>A0A1U7N543_9CYAN</name>
<evidence type="ECO:0000313" key="2">
    <source>
        <dbReference type="Proteomes" id="UP000186657"/>
    </source>
</evidence>
<evidence type="ECO:0000313" key="1">
    <source>
        <dbReference type="EMBL" id="OLT61034.1"/>
    </source>
</evidence>
<protein>
    <submittedName>
        <fullName evidence="1">Uncharacterized protein</fullName>
    </submittedName>
</protein>
<accession>A0A1U7N543</accession>
<sequence>MPLNQKQTESIESIELSSGIRYGLSAVDGWLPLVEQPLFILVGLTGVGKSTLINALSDTELNFTLFPNRRTLTDKFIIPTVMQIDGAEKEDDITCRVTRFSYTRRYKQLFPEGIVHILSKLQINPSQVCFPLLFDGLRGKQEVKYAIKILPKAQFLVLEAPNYVRLERLLTRRDLFDRIAQSSPIKYNYNENKISSFSELGIPQDTHLFAHEQTQEILAKVNKGYFSINDLRDCLKIIVAEKCNYNPYETRSILEDLAPSRTLFINTTSYAPHLIAQEVQSFLSSG</sequence>
<dbReference type="Proteomes" id="UP000186657">
    <property type="component" value="Unassembled WGS sequence"/>
</dbReference>
<gene>
    <name evidence="1" type="ORF">BJP37_20460</name>
</gene>
<dbReference type="Pfam" id="PF13238">
    <property type="entry name" value="AAA_18"/>
    <property type="match status" value="1"/>
</dbReference>